<dbReference type="AlphaFoldDB" id="A0A381PNH0"/>
<dbReference type="PROSITE" id="PS51078">
    <property type="entry name" value="ICLR_ED"/>
    <property type="match status" value="1"/>
</dbReference>
<dbReference type="InterPro" id="IPR029016">
    <property type="entry name" value="GAF-like_dom_sf"/>
</dbReference>
<dbReference type="SUPFAM" id="SSF55781">
    <property type="entry name" value="GAF domain-like"/>
    <property type="match status" value="1"/>
</dbReference>
<dbReference type="Pfam" id="PF01614">
    <property type="entry name" value="IclR_C"/>
    <property type="match status" value="1"/>
</dbReference>
<organism evidence="6">
    <name type="scientific">marine metagenome</name>
    <dbReference type="NCBI Taxonomy" id="408172"/>
    <lineage>
        <taxon>unclassified sequences</taxon>
        <taxon>metagenomes</taxon>
        <taxon>ecological metagenomes</taxon>
    </lineage>
</organism>
<name>A0A381PNH0_9ZZZZ</name>
<dbReference type="InterPro" id="IPR014757">
    <property type="entry name" value="Tscrpt_reg_IclR_C"/>
</dbReference>
<dbReference type="PROSITE" id="PS51077">
    <property type="entry name" value="HTH_ICLR"/>
    <property type="match status" value="1"/>
</dbReference>
<dbReference type="Gene3D" id="3.30.450.40">
    <property type="match status" value="1"/>
</dbReference>
<sequence length="226" mass="24647">MGVTEVSQRVGLPKSTVARLLAALDEEGAVRQERPGGRYSLDEGLLDLAGEVSGDRNLIAVARSHLLDLVDSIGETAGIGIRDGREVYYADHVMFDGEVQVRNWTGEHAPLHLVPSGLVFLAHMTSDELDAYLEGPLAMTTQHSQVSPSQIRQRLGQVRRVGYCWGYQEFAEGLNSVAAPVFNSRGEVIAALHVHGPAYRFPDPERTHDLGMTLGSACERMSLQLT</sequence>
<dbReference type="InterPro" id="IPR005471">
    <property type="entry name" value="Tscrpt_reg_IclR_N"/>
</dbReference>
<keyword evidence="1" id="KW-0805">Transcription regulation</keyword>
<evidence type="ECO:0000256" key="1">
    <source>
        <dbReference type="ARBA" id="ARBA00023015"/>
    </source>
</evidence>
<gene>
    <name evidence="6" type="ORF">METZ01_LOCUS21430</name>
</gene>
<dbReference type="Gene3D" id="1.10.10.10">
    <property type="entry name" value="Winged helix-like DNA-binding domain superfamily/Winged helix DNA-binding domain"/>
    <property type="match status" value="1"/>
</dbReference>
<keyword evidence="3" id="KW-0804">Transcription</keyword>
<dbReference type="InterPro" id="IPR036390">
    <property type="entry name" value="WH_DNA-bd_sf"/>
</dbReference>
<accession>A0A381PNH0</accession>
<proteinExistence type="predicted"/>
<dbReference type="SMART" id="SM00346">
    <property type="entry name" value="HTH_ICLR"/>
    <property type="match status" value="1"/>
</dbReference>
<evidence type="ECO:0000313" key="6">
    <source>
        <dbReference type="EMBL" id="SUZ68576.1"/>
    </source>
</evidence>
<evidence type="ECO:0000256" key="2">
    <source>
        <dbReference type="ARBA" id="ARBA00023125"/>
    </source>
</evidence>
<dbReference type="GO" id="GO:0003677">
    <property type="term" value="F:DNA binding"/>
    <property type="evidence" value="ECO:0007669"/>
    <property type="project" value="UniProtKB-KW"/>
</dbReference>
<evidence type="ECO:0000259" key="5">
    <source>
        <dbReference type="PROSITE" id="PS51078"/>
    </source>
</evidence>
<evidence type="ECO:0000256" key="3">
    <source>
        <dbReference type="ARBA" id="ARBA00023163"/>
    </source>
</evidence>
<feature type="domain" description="IclR-ED" evidence="5">
    <location>
        <begin position="44"/>
        <end position="226"/>
    </location>
</feature>
<dbReference type="InterPro" id="IPR036388">
    <property type="entry name" value="WH-like_DNA-bd_sf"/>
</dbReference>
<dbReference type="GO" id="GO:0045892">
    <property type="term" value="P:negative regulation of DNA-templated transcription"/>
    <property type="evidence" value="ECO:0007669"/>
    <property type="project" value="TreeGrafter"/>
</dbReference>
<reference evidence="6" key="1">
    <citation type="submission" date="2018-05" db="EMBL/GenBank/DDBJ databases">
        <authorList>
            <person name="Lanie J.A."/>
            <person name="Ng W.-L."/>
            <person name="Kazmierczak K.M."/>
            <person name="Andrzejewski T.M."/>
            <person name="Davidsen T.M."/>
            <person name="Wayne K.J."/>
            <person name="Tettelin H."/>
            <person name="Glass J.I."/>
            <person name="Rusch D."/>
            <person name="Podicherti R."/>
            <person name="Tsui H.-C.T."/>
            <person name="Winkler M.E."/>
        </authorList>
    </citation>
    <scope>NUCLEOTIDE SEQUENCE</scope>
</reference>
<dbReference type="EMBL" id="UINC01001039">
    <property type="protein sequence ID" value="SUZ68576.1"/>
    <property type="molecule type" value="Genomic_DNA"/>
</dbReference>
<keyword evidence="2" id="KW-0238">DNA-binding</keyword>
<dbReference type="SUPFAM" id="SSF46785">
    <property type="entry name" value="Winged helix' DNA-binding domain"/>
    <property type="match status" value="1"/>
</dbReference>
<dbReference type="Pfam" id="PF09339">
    <property type="entry name" value="HTH_IclR"/>
    <property type="match status" value="1"/>
</dbReference>
<feature type="domain" description="HTH iclR-type" evidence="4">
    <location>
        <begin position="1"/>
        <end position="43"/>
    </location>
</feature>
<evidence type="ECO:0008006" key="7">
    <source>
        <dbReference type="Google" id="ProtNLM"/>
    </source>
</evidence>
<dbReference type="GO" id="GO:0003700">
    <property type="term" value="F:DNA-binding transcription factor activity"/>
    <property type="evidence" value="ECO:0007669"/>
    <property type="project" value="TreeGrafter"/>
</dbReference>
<dbReference type="PANTHER" id="PTHR30136:SF24">
    <property type="entry name" value="HTH-TYPE TRANSCRIPTIONAL REPRESSOR ALLR"/>
    <property type="match status" value="1"/>
</dbReference>
<protein>
    <recommendedName>
        <fullName evidence="7">HTH iclR-type domain-containing protein</fullName>
    </recommendedName>
</protein>
<dbReference type="PANTHER" id="PTHR30136">
    <property type="entry name" value="HELIX-TURN-HELIX TRANSCRIPTIONAL REGULATOR, ICLR FAMILY"/>
    <property type="match status" value="1"/>
</dbReference>
<dbReference type="InterPro" id="IPR050707">
    <property type="entry name" value="HTH_MetabolicPath_Reg"/>
</dbReference>
<evidence type="ECO:0000259" key="4">
    <source>
        <dbReference type="PROSITE" id="PS51077"/>
    </source>
</evidence>